<keyword evidence="10" id="KW-0378">Hydrolase</keyword>
<evidence type="ECO:0000256" key="8">
    <source>
        <dbReference type="ARBA" id="ARBA00022723"/>
    </source>
</evidence>
<dbReference type="InterPro" id="IPR027268">
    <property type="entry name" value="Peptidase_M4/M1_CTD_sf"/>
</dbReference>
<evidence type="ECO:0000256" key="17">
    <source>
        <dbReference type="PIRSR" id="PIRSR634016-1"/>
    </source>
</evidence>
<keyword evidence="7" id="KW-0812">Transmembrane</keyword>
<dbReference type="InterPro" id="IPR001930">
    <property type="entry name" value="Peptidase_M1"/>
</dbReference>
<dbReference type="GO" id="GO:0008270">
    <property type="term" value="F:zinc ion binding"/>
    <property type="evidence" value="ECO:0007669"/>
    <property type="project" value="InterPro"/>
</dbReference>
<keyword evidence="13" id="KW-1133">Transmembrane helix</keyword>
<dbReference type="GO" id="GO:0005615">
    <property type="term" value="C:extracellular space"/>
    <property type="evidence" value="ECO:0007669"/>
    <property type="project" value="TreeGrafter"/>
</dbReference>
<dbReference type="InterPro" id="IPR042097">
    <property type="entry name" value="Aminopeptidase_N-like_N_sf"/>
</dbReference>
<dbReference type="Proteomes" id="UP000283509">
    <property type="component" value="Unassembled WGS sequence"/>
</dbReference>
<feature type="region of interest" description="Disordered" evidence="19">
    <location>
        <begin position="1062"/>
        <end position="1085"/>
    </location>
</feature>
<keyword evidence="9 20" id="KW-0732">Signal</keyword>
<evidence type="ECO:0000256" key="3">
    <source>
        <dbReference type="ARBA" id="ARBA00010136"/>
    </source>
</evidence>
<dbReference type="PANTHER" id="PTHR11533">
    <property type="entry name" value="PROTEASE M1 ZINC METALLOPROTEASE"/>
    <property type="match status" value="1"/>
</dbReference>
<evidence type="ECO:0000256" key="6">
    <source>
        <dbReference type="ARBA" id="ARBA00022670"/>
    </source>
</evidence>
<dbReference type="PRINTS" id="PR00756">
    <property type="entry name" value="ALADIPTASE"/>
</dbReference>
<evidence type="ECO:0000256" key="12">
    <source>
        <dbReference type="ARBA" id="ARBA00022968"/>
    </source>
</evidence>
<dbReference type="FunFam" id="2.60.40.1910:FF:000008">
    <property type="entry name" value="Aminopeptidase"/>
    <property type="match status" value="1"/>
</dbReference>
<gene>
    <name evidence="24" type="ORF">C7M84_016138</name>
</gene>
<reference evidence="24 25" key="2">
    <citation type="submission" date="2019-01" db="EMBL/GenBank/DDBJ databases">
        <title>The decoding of complex shrimp genome reveals the adaptation for benthos swimmer, frequently molting mechanism and breeding impact on genome.</title>
        <authorList>
            <person name="Sun Y."/>
            <person name="Gao Y."/>
            <person name="Yu Y."/>
        </authorList>
    </citation>
    <scope>NUCLEOTIDE SEQUENCE [LARGE SCALE GENOMIC DNA]</scope>
    <source>
        <tissue evidence="24">Muscle</tissue>
    </source>
</reference>
<keyword evidence="24" id="KW-0031">Aminopeptidase</keyword>
<keyword evidence="25" id="KW-1185">Reference proteome</keyword>
<dbReference type="PANTHER" id="PTHR11533:SF294">
    <property type="entry name" value="THYROTROPIN-RELEASING HORMONE-DEGRADING ECTOENZYME"/>
    <property type="match status" value="1"/>
</dbReference>
<comment type="caution">
    <text evidence="24">The sequence shown here is derived from an EMBL/GenBank/DDBJ whole genome shotgun (WGS) entry which is preliminary data.</text>
</comment>
<proteinExistence type="inferred from homology"/>
<dbReference type="SUPFAM" id="SSF55486">
    <property type="entry name" value="Metalloproteases ('zincins'), catalytic domain"/>
    <property type="match status" value="1"/>
</dbReference>
<name>A0A423SNZ1_PENVA</name>
<dbReference type="Pfam" id="PF17900">
    <property type="entry name" value="Peptidase_M1_N"/>
    <property type="match status" value="1"/>
</dbReference>
<evidence type="ECO:0000256" key="13">
    <source>
        <dbReference type="ARBA" id="ARBA00022989"/>
    </source>
</evidence>
<dbReference type="EMBL" id="QCYY01003019">
    <property type="protein sequence ID" value="ROT65879.1"/>
    <property type="molecule type" value="Genomic_DNA"/>
</dbReference>
<dbReference type="GO" id="GO:0098552">
    <property type="term" value="C:side of membrane"/>
    <property type="evidence" value="ECO:0007669"/>
    <property type="project" value="UniProtKB-KW"/>
</dbReference>
<evidence type="ECO:0000313" key="25">
    <source>
        <dbReference type="Proteomes" id="UP000283509"/>
    </source>
</evidence>
<feature type="region of interest" description="Disordered" evidence="19">
    <location>
        <begin position="406"/>
        <end position="433"/>
    </location>
</feature>
<evidence type="ECO:0000256" key="14">
    <source>
        <dbReference type="ARBA" id="ARBA00023049"/>
    </source>
</evidence>
<evidence type="ECO:0000256" key="5">
    <source>
        <dbReference type="ARBA" id="ARBA00022622"/>
    </source>
</evidence>
<evidence type="ECO:0000259" key="22">
    <source>
        <dbReference type="Pfam" id="PF11838"/>
    </source>
</evidence>
<feature type="signal peptide" evidence="20">
    <location>
        <begin position="1"/>
        <end position="16"/>
    </location>
</feature>
<dbReference type="InterPro" id="IPR024571">
    <property type="entry name" value="ERAP1-like_C_dom"/>
</dbReference>
<keyword evidence="16" id="KW-0325">Glycoprotein</keyword>
<dbReference type="Gene3D" id="2.60.40.1730">
    <property type="entry name" value="tricorn interacting facor f3 domain"/>
    <property type="match status" value="1"/>
</dbReference>
<dbReference type="GO" id="GO:0005886">
    <property type="term" value="C:plasma membrane"/>
    <property type="evidence" value="ECO:0007669"/>
    <property type="project" value="UniProtKB-SubCell"/>
</dbReference>
<dbReference type="Pfam" id="PF01433">
    <property type="entry name" value="Peptidase_M1"/>
    <property type="match status" value="1"/>
</dbReference>
<feature type="binding site" evidence="18">
    <location>
        <position position="378"/>
    </location>
    <ligand>
        <name>Zn(2+)</name>
        <dbReference type="ChEBI" id="CHEBI:29105"/>
        <note>catalytic</note>
    </ligand>
</feature>
<evidence type="ECO:0000256" key="15">
    <source>
        <dbReference type="ARBA" id="ARBA00023136"/>
    </source>
</evidence>
<evidence type="ECO:0000256" key="10">
    <source>
        <dbReference type="ARBA" id="ARBA00022801"/>
    </source>
</evidence>
<feature type="binding site" evidence="18">
    <location>
        <position position="359"/>
    </location>
    <ligand>
        <name>Zn(2+)</name>
        <dbReference type="ChEBI" id="CHEBI:29105"/>
        <note>catalytic</note>
    </ligand>
</feature>
<feature type="binding site" evidence="18">
    <location>
        <position position="355"/>
    </location>
    <ligand>
        <name>Zn(2+)</name>
        <dbReference type="ChEBI" id="CHEBI:29105"/>
        <note>catalytic</note>
    </ligand>
</feature>
<evidence type="ECO:0000313" key="24">
    <source>
        <dbReference type="EMBL" id="ROT65879.1"/>
    </source>
</evidence>
<keyword evidence="5" id="KW-0449">Lipoprotein</keyword>
<evidence type="ECO:0000256" key="16">
    <source>
        <dbReference type="ARBA" id="ARBA00023180"/>
    </source>
</evidence>
<protein>
    <submittedName>
        <fullName evidence="24">Putative aminopeptidase N isoform X2</fullName>
    </submittedName>
</protein>
<feature type="domain" description="Peptidase M1 membrane alanine aminopeptidase" evidence="21">
    <location>
        <begin position="286"/>
        <end position="406"/>
    </location>
</feature>
<dbReference type="CDD" id="cd09601">
    <property type="entry name" value="M1_APN-Q_like"/>
    <property type="match status" value="1"/>
</dbReference>
<evidence type="ECO:0000256" key="11">
    <source>
        <dbReference type="ARBA" id="ARBA00022833"/>
    </source>
</evidence>
<comment type="similarity">
    <text evidence="3">Belongs to the peptidase M1 family.</text>
</comment>
<feature type="domain" description="ERAP1-like C-terminal" evidence="22">
    <location>
        <begin position="758"/>
        <end position="847"/>
    </location>
</feature>
<evidence type="ECO:0000256" key="2">
    <source>
        <dbReference type="ARBA" id="ARBA00004609"/>
    </source>
</evidence>
<feature type="compositionally biased region" description="Basic and acidic residues" evidence="19">
    <location>
        <begin position="406"/>
        <end position="430"/>
    </location>
</feature>
<keyword evidence="5" id="KW-0336">GPI-anchor</keyword>
<dbReference type="Gene3D" id="1.10.390.10">
    <property type="entry name" value="Neutral Protease Domain 2"/>
    <property type="match status" value="2"/>
</dbReference>
<dbReference type="InterPro" id="IPR045357">
    <property type="entry name" value="Aminopeptidase_N-like_N"/>
</dbReference>
<comment type="subcellular location">
    <subcellularLocation>
        <location evidence="2">Cell membrane</location>
        <topology evidence="2">Lipid-anchor</topology>
        <topology evidence="2">GPI-anchor</topology>
    </subcellularLocation>
    <subcellularLocation>
        <location evidence="1">Membrane</location>
        <topology evidence="1">Single-pass type II membrane protein</topology>
    </subcellularLocation>
</comment>
<dbReference type="Gene3D" id="2.60.40.1910">
    <property type="match status" value="1"/>
</dbReference>
<dbReference type="InterPro" id="IPR014782">
    <property type="entry name" value="Peptidase_M1_dom"/>
</dbReference>
<dbReference type="SUPFAM" id="SSF63737">
    <property type="entry name" value="Leukotriene A4 hydrolase N-terminal domain"/>
    <property type="match status" value="1"/>
</dbReference>
<dbReference type="GO" id="GO:0006508">
    <property type="term" value="P:proteolysis"/>
    <property type="evidence" value="ECO:0007669"/>
    <property type="project" value="UniProtKB-KW"/>
</dbReference>
<evidence type="ECO:0000259" key="21">
    <source>
        <dbReference type="Pfam" id="PF01433"/>
    </source>
</evidence>
<accession>A0A423SNZ1</accession>
<feature type="compositionally biased region" description="Pro residues" evidence="19">
    <location>
        <begin position="1073"/>
        <end position="1082"/>
    </location>
</feature>
<keyword evidence="12" id="KW-0735">Signal-anchor</keyword>
<keyword evidence="6" id="KW-0645">Protease</keyword>
<evidence type="ECO:0000256" key="7">
    <source>
        <dbReference type="ARBA" id="ARBA00022692"/>
    </source>
</evidence>
<evidence type="ECO:0000256" key="20">
    <source>
        <dbReference type="SAM" id="SignalP"/>
    </source>
</evidence>
<reference evidence="24 25" key="1">
    <citation type="submission" date="2018-04" db="EMBL/GenBank/DDBJ databases">
        <authorList>
            <person name="Zhang X."/>
            <person name="Yuan J."/>
            <person name="Li F."/>
            <person name="Xiang J."/>
        </authorList>
    </citation>
    <scope>NUCLEOTIDE SEQUENCE [LARGE SCALE GENOMIC DNA]</scope>
    <source>
        <tissue evidence="24">Muscle</tissue>
    </source>
</reference>
<dbReference type="GO" id="GO:0005737">
    <property type="term" value="C:cytoplasm"/>
    <property type="evidence" value="ECO:0007669"/>
    <property type="project" value="TreeGrafter"/>
</dbReference>
<dbReference type="InterPro" id="IPR034016">
    <property type="entry name" value="M1_APN-typ"/>
</dbReference>
<dbReference type="GO" id="GO:0070006">
    <property type="term" value="F:metalloaminopeptidase activity"/>
    <property type="evidence" value="ECO:0007669"/>
    <property type="project" value="TreeGrafter"/>
</dbReference>
<dbReference type="OrthoDB" id="510539at2759"/>
<sequence length="1218" mass="137277">MRIFILFLYYGTTANGVDIQPFTSVETPFSAGESAGVPNSSGAISEAATRLPLSLKPLHYLIRLQPFVNGNFSVFGYMEVEMEALEPTSNITLHMLDIITRNNTVKVLHSGGVEQRQVGIKRHHYDPVRQFYVAHMDEELIKGERYTLQMEFLGYLNDQLRGFYRSTYRDDDGTTKYLAVTHFQPTHARRAFPCFDEPALKATFEVHLARETWMTSLSNMPLAETRPVEGQEGWVWDRFERSVPMSTYLVAFVVSDFSYIPSTSGKDTLFRMWAQPSAIRHAEYVSEVGSKILAFYESYFNVSYPLPKMDMVAVPDIAVRGMENWGLITMIDRSILYDPDVDSANQDTLLEVVAHELAHQWFGNLVTPRWWDDLWLNEGFATFVAYIGSTYAEPSLKKMEKFTIERPQSLRDRQPRDLPSDQRRGWRSQRDLGNFRPNRVTKVAKSAYTNAEQDDLWEHLTAAAHRDRKLPESLTMKTIMDTWTLQKGFPSHQGSEESRWHVRPGLSVSFYRDVSPQEHFMLMKERNPSRTKALRWWVPLSFTSQREANFNQTEARGWMKDSEERITLTSLPPKDQWVIFNLQQTGYYRVNYDDHNWASSSSSWGRPQGQLSYTTALDVYGYLKKERDLLPWTSGISNVGYVMLMLGQTPALPALRRLGGHDSTTCIPFPSPSLALPSPPPSSLSPFSPPSLVLPFPLLLSPFPPPSFSRPPFSPPSLALPFPFLLFLPPPSPLYSGLAGACPESHWSCDMASQDSMAELTLFACRLGRHESLRLFRRWMRHPENRTSLSPNHWSEVLCTGVSAGGEKEWELVWNEYLNSNTTQERTSFLTALACSENATILSRSLSPLSHPLLLPPISGLRERSPAPAAVGFRSLHPPSPSPPSSTPFFSYPHSPPCFSFHVSPSPLIHPIKYPPLKSPPCFPFPSLIPLLLPHLLRSPPLFPFPFPPLIHSQVPPVFLPSPFIQTPLPPQVPFLSSVPFPTHPTPIHHLIPLFPFPSYSLIHPLSTSKSPFSVPSPPQFHPPYNLHPQVPLFPIPSPLIHPPSPQVPPCFRTFPFPTPQPPCSTQSSLFPSPSPLHPPPSTSRVPPAFRFPSPTLNHPFLLPPHTAPPWFPFPSSLITPLFHLQVPPVSVPLSLLHPSLHLKSPVRSLPPSSQPPSLQVLPVSVPFPLIPHPLPTSQSPVSVPFHLIHPIPPHIPPVPVPFPSSTLLVLYPSYCFH</sequence>
<evidence type="ECO:0000256" key="19">
    <source>
        <dbReference type="SAM" id="MobiDB-lite"/>
    </source>
</evidence>
<keyword evidence="11 18" id="KW-0862">Zinc</keyword>
<keyword evidence="8 18" id="KW-0479">Metal-binding</keyword>
<dbReference type="AlphaFoldDB" id="A0A423SNZ1"/>
<dbReference type="FunFam" id="2.60.40.1730:FF:000012">
    <property type="entry name" value="Aminopeptidase N"/>
    <property type="match status" value="1"/>
</dbReference>
<evidence type="ECO:0000256" key="1">
    <source>
        <dbReference type="ARBA" id="ARBA00004606"/>
    </source>
</evidence>
<organism evidence="24 25">
    <name type="scientific">Penaeus vannamei</name>
    <name type="common">Whiteleg shrimp</name>
    <name type="synonym">Litopenaeus vannamei</name>
    <dbReference type="NCBI Taxonomy" id="6689"/>
    <lineage>
        <taxon>Eukaryota</taxon>
        <taxon>Metazoa</taxon>
        <taxon>Ecdysozoa</taxon>
        <taxon>Arthropoda</taxon>
        <taxon>Crustacea</taxon>
        <taxon>Multicrustacea</taxon>
        <taxon>Malacostraca</taxon>
        <taxon>Eumalacostraca</taxon>
        <taxon>Eucarida</taxon>
        <taxon>Decapoda</taxon>
        <taxon>Dendrobranchiata</taxon>
        <taxon>Penaeoidea</taxon>
        <taxon>Penaeidae</taxon>
        <taxon>Penaeus</taxon>
    </lineage>
</organism>
<keyword evidence="14" id="KW-0482">Metalloprotease</keyword>
<feature type="chain" id="PRO_5019045814" evidence="20">
    <location>
        <begin position="17"/>
        <end position="1218"/>
    </location>
</feature>
<dbReference type="Pfam" id="PF11838">
    <property type="entry name" value="ERAP1_C"/>
    <property type="match status" value="1"/>
</dbReference>
<dbReference type="GO" id="GO:0043171">
    <property type="term" value="P:peptide catabolic process"/>
    <property type="evidence" value="ECO:0007669"/>
    <property type="project" value="TreeGrafter"/>
</dbReference>
<evidence type="ECO:0000259" key="23">
    <source>
        <dbReference type="Pfam" id="PF17900"/>
    </source>
</evidence>
<evidence type="ECO:0000256" key="18">
    <source>
        <dbReference type="PIRSR" id="PIRSR634016-3"/>
    </source>
</evidence>
<dbReference type="InterPro" id="IPR050344">
    <property type="entry name" value="Peptidase_M1_aminopeptidases"/>
</dbReference>
<feature type="domain" description="Aminopeptidase N-like N-terminal" evidence="23">
    <location>
        <begin position="56"/>
        <end position="249"/>
    </location>
</feature>
<feature type="active site" description="Proton acceptor" evidence="17">
    <location>
        <position position="356"/>
    </location>
</feature>
<evidence type="ECO:0000256" key="9">
    <source>
        <dbReference type="ARBA" id="ARBA00022729"/>
    </source>
</evidence>
<keyword evidence="15" id="KW-0472">Membrane</keyword>
<dbReference type="Gene3D" id="1.25.50.20">
    <property type="match status" value="2"/>
</dbReference>
<evidence type="ECO:0000256" key="4">
    <source>
        <dbReference type="ARBA" id="ARBA00022475"/>
    </source>
</evidence>
<keyword evidence="4" id="KW-1003">Cell membrane</keyword>
<comment type="cofactor">
    <cofactor evidence="18">
        <name>Zn(2+)</name>
        <dbReference type="ChEBI" id="CHEBI:29105"/>
    </cofactor>
    <text evidence="18">Binds 1 zinc ion per subunit.</text>
</comment>
<dbReference type="GO" id="GO:0042277">
    <property type="term" value="F:peptide binding"/>
    <property type="evidence" value="ECO:0007669"/>
    <property type="project" value="TreeGrafter"/>
</dbReference>